<name>A0A2P5FTA4_TREOI</name>
<accession>A0A2P5FTA4</accession>
<dbReference type="AlphaFoldDB" id="A0A2P5FTA4"/>
<keyword evidence="2" id="KW-1185">Reference proteome</keyword>
<evidence type="ECO:0000313" key="1">
    <source>
        <dbReference type="EMBL" id="POO01014.1"/>
    </source>
</evidence>
<sequence>MLLNMSMMHYLRDWGNIMKNNIEEVGGKEIGGKENLDTAKAMLYKHAVMITFREEAVTQTQAQAHEIVDPSSSPESVVSLIHIDEIMTQSPNT</sequence>
<proteinExistence type="predicted"/>
<dbReference type="EMBL" id="JXTC01000010">
    <property type="protein sequence ID" value="POO01014.1"/>
    <property type="molecule type" value="Genomic_DNA"/>
</dbReference>
<protein>
    <submittedName>
        <fullName evidence="1">Uncharacterized protein</fullName>
    </submittedName>
</protein>
<dbReference type="Proteomes" id="UP000237000">
    <property type="component" value="Unassembled WGS sequence"/>
</dbReference>
<evidence type="ECO:0000313" key="2">
    <source>
        <dbReference type="Proteomes" id="UP000237000"/>
    </source>
</evidence>
<organism evidence="1 2">
    <name type="scientific">Trema orientale</name>
    <name type="common">Charcoal tree</name>
    <name type="synonym">Celtis orientalis</name>
    <dbReference type="NCBI Taxonomy" id="63057"/>
    <lineage>
        <taxon>Eukaryota</taxon>
        <taxon>Viridiplantae</taxon>
        <taxon>Streptophyta</taxon>
        <taxon>Embryophyta</taxon>
        <taxon>Tracheophyta</taxon>
        <taxon>Spermatophyta</taxon>
        <taxon>Magnoliopsida</taxon>
        <taxon>eudicotyledons</taxon>
        <taxon>Gunneridae</taxon>
        <taxon>Pentapetalae</taxon>
        <taxon>rosids</taxon>
        <taxon>fabids</taxon>
        <taxon>Rosales</taxon>
        <taxon>Cannabaceae</taxon>
        <taxon>Trema</taxon>
    </lineage>
</organism>
<gene>
    <name evidence="1" type="ORF">TorRG33x02_031970</name>
</gene>
<reference evidence="2" key="1">
    <citation type="submission" date="2016-06" db="EMBL/GenBank/DDBJ databases">
        <title>Parallel loss of symbiosis genes in relatives of nitrogen-fixing non-legume Parasponia.</title>
        <authorList>
            <person name="Van Velzen R."/>
            <person name="Holmer R."/>
            <person name="Bu F."/>
            <person name="Rutten L."/>
            <person name="Van Zeijl A."/>
            <person name="Liu W."/>
            <person name="Santuari L."/>
            <person name="Cao Q."/>
            <person name="Sharma T."/>
            <person name="Shen D."/>
            <person name="Roswanjaya Y."/>
            <person name="Wardhani T."/>
            <person name="Kalhor M.S."/>
            <person name="Jansen J."/>
            <person name="Van den Hoogen J."/>
            <person name="Gungor B."/>
            <person name="Hartog M."/>
            <person name="Hontelez J."/>
            <person name="Verver J."/>
            <person name="Yang W.-C."/>
            <person name="Schijlen E."/>
            <person name="Repin R."/>
            <person name="Schilthuizen M."/>
            <person name="Schranz E."/>
            <person name="Heidstra R."/>
            <person name="Miyata K."/>
            <person name="Fedorova E."/>
            <person name="Kohlen W."/>
            <person name="Bisseling T."/>
            <person name="Smit S."/>
            <person name="Geurts R."/>
        </authorList>
    </citation>
    <scope>NUCLEOTIDE SEQUENCE [LARGE SCALE GENOMIC DNA]</scope>
    <source>
        <strain evidence="2">cv. RG33-2</strain>
    </source>
</reference>
<dbReference type="InParanoid" id="A0A2P5FTA4"/>
<comment type="caution">
    <text evidence="1">The sequence shown here is derived from an EMBL/GenBank/DDBJ whole genome shotgun (WGS) entry which is preliminary data.</text>
</comment>